<dbReference type="Proteomes" id="UP000198287">
    <property type="component" value="Unassembled WGS sequence"/>
</dbReference>
<accession>A0A226EIQ2</accession>
<evidence type="ECO:0000256" key="7">
    <source>
        <dbReference type="ARBA" id="ARBA00023273"/>
    </source>
</evidence>
<dbReference type="InterPro" id="IPR001611">
    <property type="entry name" value="Leu-rich_rpt"/>
</dbReference>
<evidence type="ECO:0000256" key="3">
    <source>
        <dbReference type="ARBA" id="ARBA00006453"/>
    </source>
</evidence>
<keyword evidence="4" id="KW-0433">Leucine-rich repeat</keyword>
<keyword evidence="7" id="KW-0966">Cell projection</keyword>
<dbReference type="InterPro" id="IPR050576">
    <property type="entry name" value="Cilia_flagella_integrity"/>
</dbReference>
<dbReference type="SUPFAM" id="SSF52075">
    <property type="entry name" value="Outer arm dynein light chain 1"/>
    <property type="match status" value="1"/>
</dbReference>
<dbReference type="SMART" id="SM00365">
    <property type="entry name" value="LRR_SD22"/>
    <property type="match status" value="4"/>
</dbReference>
<dbReference type="PANTHER" id="PTHR45973">
    <property type="entry name" value="PROTEIN PHOSPHATASE 1 REGULATORY SUBUNIT SDS22-RELATED"/>
    <property type="match status" value="1"/>
</dbReference>
<keyword evidence="5" id="KW-0677">Repeat</keyword>
<comment type="subcellular location">
    <subcellularLocation>
        <location evidence="2">Cell projection</location>
        <location evidence="2">Cilium</location>
    </subcellularLocation>
</comment>
<evidence type="ECO:0000313" key="11">
    <source>
        <dbReference type="EMBL" id="OXA57593.1"/>
    </source>
</evidence>
<evidence type="ECO:0000256" key="10">
    <source>
        <dbReference type="SAM" id="MobiDB-lite"/>
    </source>
</evidence>
<sequence>MDGDSWGVGDQTKTGLQDEGLKSPRMTKVFLKNHCKQMKLYSTPYLNDVLYLHFKGFSKIENLEEYSGLRSLWLESNGIRKIENLDHQIELRCLYLHQNLVKRIENLDHLINLDTLNLSCNGISVIENLACLPKLNTLQITHNYLTNVEDISHLVMCEHLSVVDLSNNRLSDPAVVEVFKEMKNLHVLNLMGNPCIRTVDNYRRNMIVSCKLMTYLDDRPVFDKERACCEAWAIGGREAEKVERERWIQKEQQKITDSVNALIKMRDERQAEKAALELEVEKMCRQGANDDVNETQTLIHPELDVVVEELDNENRDKEDETAVADDNSVLQEIPDISLVEASLQTIEKPMTMASEGMSLNFAGETMEMEFDEPETMEPVSNRLVDTLEATFNQVEKQLRDKAMEKDADLEQDYCISFNVNPPDAKDENVEGQLNELKSQIEESLSKPIDADLSDGIRAVITRGAELLGIANIWSEEDPTFLSDDEEQSIGSDKTSSSDKGANNNENMLKTDDAKLTGETSLQHDSLVKFEQVMSDYDNFIASFMNETFEDHEEDAVKLENGDGDSNTKNETTALQMLASEKEKNDVLHEKFLQLCDFEDNCLSQLVNEELKHSLQEKMLRVRELQQKEKEEISILHDEINKHLDLEAKIADLSNFEDNLYSMDTDMKEISRILKDEINFSFPEIENTFANLAIVNDAKKENQEELATNLDQPQLGPDESRFWDSNWSIKDDSNTLRQVMDEETSSGIFSSISHDSDTVASESEIELRNTIATSMTKGVNDELMD</sequence>
<dbReference type="GO" id="GO:0070840">
    <property type="term" value="F:dynein complex binding"/>
    <property type="evidence" value="ECO:0007669"/>
    <property type="project" value="TreeGrafter"/>
</dbReference>
<name>A0A226EIQ2_FOLCA</name>
<evidence type="ECO:0000256" key="5">
    <source>
        <dbReference type="ARBA" id="ARBA00022737"/>
    </source>
</evidence>
<feature type="compositionally biased region" description="Polar residues" evidence="10">
    <location>
        <begin position="488"/>
        <end position="507"/>
    </location>
</feature>
<dbReference type="OrthoDB" id="1904536at2759"/>
<dbReference type="GO" id="GO:0005930">
    <property type="term" value="C:axoneme"/>
    <property type="evidence" value="ECO:0007669"/>
    <property type="project" value="TreeGrafter"/>
</dbReference>
<keyword evidence="12" id="KW-1185">Reference proteome</keyword>
<evidence type="ECO:0000313" key="12">
    <source>
        <dbReference type="Proteomes" id="UP000198287"/>
    </source>
</evidence>
<dbReference type="PROSITE" id="PS51450">
    <property type="entry name" value="LRR"/>
    <property type="match status" value="4"/>
</dbReference>
<organism evidence="11 12">
    <name type="scientific">Folsomia candida</name>
    <name type="common">Springtail</name>
    <dbReference type="NCBI Taxonomy" id="158441"/>
    <lineage>
        <taxon>Eukaryota</taxon>
        <taxon>Metazoa</taxon>
        <taxon>Ecdysozoa</taxon>
        <taxon>Arthropoda</taxon>
        <taxon>Hexapoda</taxon>
        <taxon>Collembola</taxon>
        <taxon>Entomobryomorpha</taxon>
        <taxon>Isotomoidea</taxon>
        <taxon>Isotomidae</taxon>
        <taxon>Proisotominae</taxon>
        <taxon>Folsomia</taxon>
    </lineage>
</organism>
<dbReference type="GO" id="GO:0035082">
    <property type="term" value="P:axoneme assembly"/>
    <property type="evidence" value="ECO:0007669"/>
    <property type="project" value="TreeGrafter"/>
</dbReference>
<keyword evidence="6" id="KW-0969">Cilium</keyword>
<comment type="similarity">
    <text evidence="3">Belongs to the DNAAF1 family.</text>
</comment>
<evidence type="ECO:0000256" key="8">
    <source>
        <dbReference type="ARBA" id="ARBA00024433"/>
    </source>
</evidence>
<keyword evidence="9" id="KW-0175">Coiled coil</keyword>
<reference evidence="11 12" key="1">
    <citation type="submission" date="2015-12" db="EMBL/GenBank/DDBJ databases">
        <title>The genome of Folsomia candida.</title>
        <authorList>
            <person name="Faddeeva A."/>
            <person name="Derks M.F."/>
            <person name="Anvar Y."/>
            <person name="Smit S."/>
            <person name="Van Straalen N."/>
            <person name="Roelofs D."/>
        </authorList>
    </citation>
    <scope>NUCLEOTIDE SEQUENCE [LARGE SCALE GENOMIC DNA]</scope>
    <source>
        <strain evidence="11 12">VU population</strain>
        <tissue evidence="11">Whole body</tissue>
    </source>
</reference>
<evidence type="ECO:0000256" key="2">
    <source>
        <dbReference type="ARBA" id="ARBA00004138"/>
    </source>
</evidence>
<evidence type="ECO:0000256" key="9">
    <source>
        <dbReference type="SAM" id="Coils"/>
    </source>
</evidence>
<proteinExistence type="inferred from homology"/>
<dbReference type="Gene3D" id="3.80.10.10">
    <property type="entry name" value="Ribonuclease Inhibitor"/>
    <property type="match status" value="2"/>
</dbReference>
<gene>
    <name evidence="11" type="ORF">Fcan01_08148</name>
</gene>
<dbReference type="InterPro" id="IPR032675">
    <property type="entry name" value="LRR_dom_sf"/>
</dbReference>
<evidence type="ECO:0000256" key="1">
    <source>
        <dbReference type="ARBA" id="ARBA00003843"/>
    </source>
</evidence>
<dbReference type="Pfam" id="PF14580">
    <property type="entry name" value="LRR_9"/>
    <property type="match status" value="1"/>
</dbReference>
<dbReference type="EMBL" id="LNIX01000003">
    <property type="protein sequence ID" value="OXA57593.1"/>
    <property type="molecule type" value="Genomic_DNA"/>
</dbReference>
<dbReference type="AlphaFoldDB" id="A0A226EIQ2"/>
<comment type="function">
    <text evidence="1">Cilium-specific protein required for cilia structures.</text>
</comment>
<dbReference type="FunFam" id="3.80.10.10:FF:000166">
    <property type="entry name" value="Dynein assembly factor 1, axonemal"/>
    <property type="match status" value="1"/>
</dbReference>
<evidence type="ECO:0000256" key="4">
    <source>
        <dbReference type="ARBA" id="ARBA00022614"/>
    </source>
</evidence>
<evidence type="ECO:0000256" key="6">
    <source>
        <dbReference type="ARBA" id="ARBA00023069"/>
    </source>
</evidence>
<comment type="caution">
    <text evidence="11">The sequence shown here is derived from an EMBL/GenBank/DDBJ whole genome shotgun (WGS) entry which is preliminary data.</text>
</comment>
<protein>
    <recommendedName>
        <fullName evidence="8">Dynein axonemal assembly factor 1 homolog</fullName>
    </recommendedName>
</protein>
<dbReference type="PANTHER" id="PTHR45973:SF9">
    <property type="entry name" value="LEUCINE-RICH REPEAT-CONTAINING PROTEIN 46"/>
    <property type="match status" value="1"/>
</dbReference>
<feature type="region of interest" description="Disordered" evidence="10">
    <location>
        <begin position="480"/>
        <end position="516"/>
    </location>
</feature>
<feature type="coiled-coil region" evidence="9">
    <location>
        <begin position="384"/>
        <end position="446"/>
    </location>
</feature>
<dbReference type="STRING" id="158441.A0A226EIQ2"/>
<feature type="coiled-coil region" evidence="9">
    <location>
        <begin position="266"/>
        <end position="327"/>
    </location>
</feature>